<gene>
    <name evidence="12" type="ORF">EV688_101286</name>
</gene>
<feature type="domain" description="Methyl-accepting transducer" evidence="8">
    <location>
        <begin position="541"/>
        <end position="770"/>
    </location>
</feature>
<proteinExistence type="inferred from homology"/>
<feature type="compositionally biased region" description="Low complexity" evidence="7">
    <location>
        <begin position="797"/>
        <end position="818"/>
    </location>
</feature>
<evidence type="ECO:0000256" key="6">
    <source>
        <dbReference type="SAM" id="Coils"/>
    </source>
</evidence>
<feature type="coiled-coil region" evidence="6">
    <location>
        <begin position="741"/>
        <end position="768"/>
    </location>
</feature>
<dbReference type="PROSITE" id="PS50885">
    <property type="entry name" value="HAMP"/>
    <property type="match status" value="2"/>
</dbReference>
<dbReference type="GO" id="GO:0005886">
    <property type="term" value="C:plasma membrane"/>
    <property type="evidence" value="ECO:0007669"/>
    <property type="project" value="TreeGrafter"/>
</dbReference>
<dbReference type="PANTHER" id="PTHR43531">
    <property type="entry name" value="PROTEIN ICFG"/>
    <property type="match status" value="1"/>
</dbReference>
<comment type="subcellular location">
    <subcellularLocation>
        <location evidence="1">Membrane</location>
    </subcellularLocation>
</comment>
<keyword evidence="2" id="KW-0488">Methylation</keyword>
<feature type="compositionally biased region" description="Polar residues" evidence="7">
    <location>
        <begin position="566"/>
        <end position="577"/>
    </location>
</feature>
<evidence type="ECO:0000259" key="11">
    <source>
        <dbReference type="PROSITE" id="PS50885"/>
    </source>
</evidence>
<evidence type="ECO:0000256" key="4">
    <source>
        <dbReference type="ARBA" id="ARBA00029447"/>
    </source>
</evidence>
<feature type="region of interest" description="Disordered" evidence="7">
    <location>
        <begin position="587"/>
        <end position="606"/>
    </location>
</feature>
<evidence type="ECO:0000313" key="13">
    <source>
        <dbReference type="Proteomes" id="UP000294980"/>
    </source>
</evidence>
<dbReference type="NCBIfam" id="TIGR00229">
    <property type="entry name" value="sensory_box"/>
    <property type="match status" value="2"/>
</dbReference>
<evidence type="ECO:0000259" key="9">
    <source>
        <dbReference type="PROSITE" id="PS50112"/>
    </source>
</evidence>
<feature type="domain" description="HAMP" evidence="11">
    <location>
        <begin position="492"/>
        <end position="536"/>
    </location>
</feature>
<dbReference type="PROSITE" id="PS50112">
    <property type="entry name" value="PAS"/>
    <property type="match status" value="2"/>
</dbReference>
<dbReference type="InterPro" id="IPR035965">
    <property type="entry name" value="PAS-like_dom_sf"/>
</dbReference>
<dbReference type="SMART" id="SM00091">
    <property type="entry name" value="PAS"/>
    <property type="match status" value="3"/>
</dbReference>
<evidence type="ECO:0000313" key="12">
    <source>
        <dbReference type="EMBL" id="TCO78469.1"/>
    </source>
</evidence>
<feature type="region of interest" description="Disordered" evidence="7">
    <location>
        <begin position="556"/>
        <end position="577"/>
    </location>
</feature>
<dbReference type="Pfam" id="PF13426">
    <property type="entry name" value="PAS_9"/>
    <property type="match status" value="1"/>
</dbReference>
<dbReference type="AlphaFoldDB" id="A0A4R2L3F2"/>
<dbReference type="Gene3D" id="1.10.287.950">
    <property type="entry name" value="Methyl-accepting chemotaxis protein"/>
    <property type="match status" value="1"/>
</dbReference>
<keyword evidence="3 5" id="KW-0807">Transducer</keyword>
<evidence type="ECO:0000256" key="5">
    <source>
        <dbReference type="PROSITE-ProRule" id="PRU00284"/>
    </source>
</evidence>
<dbReference type="CDD" id="cd11386">
    <property type="entry name" value="MCP_signal"/>
    <property type="match status" value="1"/>
</dbReference>
<dbReference type="InterPro" id="IPR013655">
    <property type="entry name" value="PAS_fold_3"/>
</dbReference>
<organism evidence="12 13">
    <name type="scientific">Chromatocurvus halotolerans</name>
    <dbReference type="NCBI Taxonomy" id="1132028"/>
    <lineage>
        <taxon>Bacteria</taxon>
        <taxon>Pseudomonadati</taxon>
        <taxon>Pseudomonadota</taxon>
        <taxon>Gammaproteobacteria</taxon>
        <taxon>Cellvibrionales</taxon>
        <taxon>Halieaceae</taxon>
        <taxon>Chromatocurvus</taxon>
    </lineage>
</organism>
<dbReference type="SUPFAM" id="SSF55785">
    <property type="entry name" value="PYP-like sensor domain (PAS domain)"/>
    <property type="match status" value="2"/>
</dbReference>
<evidence type="ECO:0000256" key="2">
    <source>
        <dbReference type="ARBA" id="ARBA00022481"/>
    </source>
</evidence>
<dbReference type="Gene3D" id="3.30.450.20">
    <property type="entry name" value="PAS domain"/>
    <property type="match status" value="3"/>
</dbReference>
<evidence type="ECO:0000259" key="8">
    <source>
        <dbReference type="PROSITE" id="PS50111"/>
    </source>
</evidence>
<dbReference type="Pfam" id="PF08448">
    <property type="entry name" value="PAS_4"/>
    <property type="match status" value="1"/>
</dbReference>
<feature type="region of interest" description="Disordered" evidence="7">
    <location>
        <begin position="1"/>
        <end position="23"/>
    </location>
</feature>
<dbReference type="SMART" id="SM00283">
    <property type="entry name" value="MA"/>
    <property type="match status" value="1"/>
</dbReference>
<feature type="domain" description="HAMP" evidence="11">
    <location>
        <begin position="445"/>
        <end position="491"/>
    </location>
</feature>
<dbReference type="InterPro" id="IPR000700">
    <property type="entry name" value="PAS-assoc_C"/>
</dbReference>
<dbReference type="PROSITE" id="PS50113">
    <property type="entry name" value="PAC"/>
    <property type="match status" value="1"/>
</dbReference>
<dbReference type="FunFam" id="1.10.287.950:FF:000001">
    <property type="entry name" value="Methyl-accepting chemotaxis sensory transducer"/>
    <property type="match status" value="1"/>
</dbReference>
<reference evidence="12 13" key="1">
    <citation type="submission" date="2019-03" db="EMBL/GenBank/DDBJ databases">
        <title>Genomic Encyclopedia of Type Strains, Phase IV (KMG-IV): sequencing the most valuable type-strain genomes for metagenomic binning, comparative biology and taxonomic classification.</title>
        <authorList>
            <person name="Goeker M."/>
        </authorList>
    </citation>
    <scope>NUCLEOTIDE SEQUENCE [LARGE SCALE GENOMIC DNA]</scope>
    <source>
        <strain evidence="12 13">DSM 23344</strain>
    </source>
</reference>
<accession>A0A4R2L3F2</accession>
<dbReference type="Pfam" id="PF08447">
    <property type="entry name" value="PAS_3"/>
    <property type="match status" value="1"/>
</dbReference>
<keyword evidence="6" id="KW-0175">Coiled coil</keyword>
<dbReference type="GO" id="GO:0004888">
    <property type="term" value="F:transmembrane signaling receptor activity"/>
    <property type="evidence" value="ECO:0007669"/>
    <property type="project" value="InterPro"/>
</dbReference>
<dbReference type="GO" id="GO:0007165">
    <property type="term" value="P:signal transduction"/>
    <property type="evidence" value="ECO:0007669"/>
    <property type="project" value="UniProtKB-KW"/>
</dbReference>
<dbReference type="PRINTS" id="PR00260">
    <property type="entry name" value="CHEMTRNSDUCR"/>
</dbReference>
<dbReference type="PANTHER" id="PTHR43531:SF14">
    <property type="entry name" value="METHYL-ACCEPTING CHEMOTAXIS PROTEIN I-RELATED"/>
    <property type="match status" value="1"/>
</dbReference>
<dbReference type="RefSeq" id="WP_162883857.1">
    <property type="nucleotide sequence ID" value="NZ_QQSW01000006.1"/>
</dbReference>
<feature type="domain" description="PAC" evidence="10">
    <location>
        <begin position="225"/>
        <end position="279"/>
    </location>
</feature>
<evidence type="ECO:0000256" key="7">
    <source>
        <dbReference type="SAM" id="MobiDB-lite"/>
    </source>
</evidence>
<feature type="domain" description="PAS" evidence="9">
    <location>
        <begin position="47"/>
        <end position="72"/>
    </location>
</feature>
<dbReference type="PROSITE" id="PS50111">
    <property type="entry name" value="CHEMOTAXIS_TRANSDUC_2"/>
    <property type="match status" value="1"/>
</dbReference>
<sequence>MDKREGSISRSLEAYEGASEGDRQRQFDELAASMQALSRGHGLVEFDLDGTIITANENFLSIVGYTLEEVQGMHHSRLCDPDYAHSDEYREFWRILASGQHHEGLFPRVDRQGETIWIRGIYNPVLDSSGRVCKILKLVSDATAEAEETANAKNLSRLMEALGRVQGILEFDMEGRILNANERYLKRSGYTLEEIQALTLDDMVPTDFAKDPEHLQLWEDLRAGRFFSGLVPRVYKDGKPTWVVANYSPVLDDRGRPFKVVGLSVDGTKEHDQQVEIDRLTSAVDGSGSCIMLANDRHEIVYANPAVRKMMQRRAGKLREHFPGFDPEHLEGQTIDSFFEDASHSPAMLSDARKMPTSVVIKANGADFTLNATLIKSEHGKYMGNMLEWEDVTQAKAAEREIRALIAGAARGRFDARLDVEAYEGFLRVVSGLLNDLMEVTGNGLNDIAGVMNQLAAGDLSGRIDGDYEGLFKQLQEDVNNTVGALSAGFTDVARVLSGLAEGDLTGYIDADHPGLFEQLKVDVNTTMDRLTDIVASIRESASTINASAGEISKGNLDLSQRTEEQASSLEETASSMEQMTSVVRSSADNAREANQLAGDAREQAEKGGEVVGRAISAMQAISESSGEISEIISVIDEIAFQTNLLALNAAVEAARAGEQGRGFAVVAAEVRNLAQRSAAAAKEIKTLIKTSVAKVEDGSRLVDSSGETLSAIVVSVKKVTSIIAELYAASEEQSSGIEQVNKAVMQLDEVTQQNAALVEEAAAASKSMDEQTLVLRDLVSRFRLTETVPSNGAGLRPPQQAAAKPATRQAPQRAAARSINSRLSPVSGRRSGSAPAATADEDWEEF</sequence>
<dbReference type="GO" id="GO:0006935">
    <property type="term" value="P:chemotaxis"/>
    <property type="evidence" value="ECO:0007669"/>
    <property type="project" value="InterPro"/>
</dbReference>
<dbReference type="Pfam" id="PF00015">
    <property type="entry name" value="MCPsignal"/>
    <property type="match status" value="1"/>
</dbReference>
<keyword evidence="13" id="KW-1185">Reference proteome</keyword>
<feature type="region of interest" description="Disordered" evidence="7">
    <location>
        <begin position="789"/>
        <end position="847"/>
    </location>
</feature>
<evidence type="ECO:0000259" key="10">
    <source>
        <dbReference type="PROSITE" id="PS50113"/>
    </source>
</evidence>
<evidence type="ECO:0000256" key="3">
    <source>
        <dbReference type="ARBA" id="ARBA00023224"/>
    </source>
</evidence>
<dbReference type="EMBL" id="SLWX01000001">
    <property type="protein sequence ID" value="TCO78469.1"/>
    <property type="molecule type" value="Genomic_DNA"/>
</dbReference>
<dbReference type="InterPro" id="IPR000014">
    <property type="entry name" value="PAS"/>
</dbReference>
<feature type="domain" description="PAS" evidence="9">
    <location>
        <begin position="151"/>
        <end position="195"/>
    </location>
</feature>
<dbReference type="InterPro" id="IPR003660">
    <property type="entry name" value="HAMP_dom"/>
</dbReference>
<name>A0A4R2L3F2_9GAMM</name>
<dbReference type="InterPro" id="IPR051310">
    <property type="entry name" value="MCP_chemotaxis"/>
</dbReference>
<protein>
    <submittedName>
        <fullName evidence="12">Methyl-accepting chemotaxis sensory transducer with Pas/Pac sensor</fullName>
    </submittedName>
</protein>
<comment type="similarity">
    <text evidence="4">Belongs to the methyl-accepting chemotaxis (MCP) protein family.</text>
</comment>
<evidence type="ECO:0000256" key="1">
    <source>
        <dbReference type="ARBA" id="ARBA00004370"/>
    </source>
</evidence>
<dbReference type="SUPFAM" id="SSF58104">
    <property type="entry name" value="Methyl-accepting chemotaxis protein (MCP) signaling domain"/>
    <property type="match status" value="1"/>
</dbReference>
<dbReference type="Pfam" id="PF18947">
    <property type="entry name" value="HAMP_2"/>
    <property type="match status" value="1"/>
</dbReference>
<dbReference type="InterPro" id="IPR004089">
    <property type="entry name" value="MCPsignal_dom"/>
</dbReference>
<dbReference type="CDD" id="cd00130">
    <property type="entry name" value="PAS"/>
    <property type="match status" value="2"/>
</dbReference>
<dbReference type="InterPro" id="IPR004090">
    <property type="entry name" value="Chemotax_Me-accpt_rcpt"/>
</dbReference>
<dbReference type="Proteomes" id="UP000294980">
    <property type="component" value="Unassembled WGS sequence"/>
</dbReference>
<dbReference type="InterPro" id="IPR013656">
    <property type="entry name" value="PAS_4"/>
</dbReference>
<comment type="caution">
    <text evidence="12">The sequence shown here is derived from an EMBL/GenBank/DDBJ whole genome shotgun (WGS) entry which is preliminary data.</text>
</comment>